<comment type="caution">
    <text evidence="1">The sequence shown here is derived from an EMBL/GenBank/DDBJ whole genome shotgun (WGS) entry which is preliminary data.</text>
</comment>
<organism evidence="1 2">
    <name type="scientific">Rhipicephalus microplus</name>
    <name type="common">Cattle tick</name>
    <name type="synonym">Boophilus microplus</name>
    <dbReference type="NCBI Taxonomy" id="6941"/>
    <lineage>
        <taxon>Eukaryota</taxon>
        <taxon>Metazoa</taxon>
        <taxon>Ecdysozoa</taxon>
        <taxon>Arthropoda</taxon>
        <taxon>Chelicerata</taxon>
        <taxon>Arachnida</taxon>
        <taxon>Acari</taxon>
        <taxon>Parasitiformes</taxon>
        <taxon>Ixodida</taxon>
        <taxon>Ixodoidea</taxon>
        <taxon>Ixodidae</taxon>
        <taxon>Rhipicephalinae</taxon>
        <taxon>Rhipicephalus</taxon>
        <taxon>Boophilus</taxon>
    </lineage>
</organism>
<reference evidence="1" key="2">
    <citation type="submission" date="2021-09" db="EMBL/GenBank/DDBJ databases">
        <authorList>
            <person name="Jia N."/>
            <person name="Wang J."/>
            <person name="Shi W."/>
            <person name="Du L."/>
            <person name="Sun Y."/>
            <person name="Zhan W."/>
            <person name="Jiang J."/>
            <person name="Wang Q."/>
            <person name="Zhang B."/>
            <person name="Ji P."/>
            <person name="Sakyi L.B."/>
            <person name="Cui X."/>
            <person name="Yuan T."/>
            <person name="Jiang B."/>
            <person name="Yang W."/>
            <person name="Lam T.T.-Y."/>
            <person name="Chang Q."/>
            <person name="Ding S."/>
            <person name="Wang X."/>
            <person name="Zhu J."/>
            <person name="Ruan X."/>
            <person name="Zhao L."/>
            <person name="Wei J."/>
            <person name="Que T."/>
            <person name="Du C."/>
            <person name="Cheng J."/>
            <person name="Dai P."/>
            <person name="Han X."/>
            <person name="Huang E."/>
            <person name="Gao Y."/>
            <person name="Liu J."/>
            <person name="Shao H."/>
            <person name="Ye R."/>
            <person name="Li L."/>
            <person name="Wei W."/>
            <person name="Wang X."/>
            <person name="Wang C."/>
            <person name="Huo Q."/>
            <person name="Li W."/>
            <person name="Guo W."/>
            <person name="Chen H."/>
            <person name="Chen S."/>
            <person name="Zhou L."/>
            <person name="Zhou L."/>
            <person name="Ni X."/>
            <person name="Tian J."/>
            <person name="Zhou Y."/>
            <person name="Sheng Y."/>
            <person name="Liu T."/>
            <person name="Pan Y."/>
            <person name="Xia L."/>
            <person name="Li J."/>
            <person name="Zhao F."/>
            <person name="Cao W."/>
        </authorList>
    </citation>
    <scope>NUCLEOTIDE SEQUENCE</scope>
    <source>
        <strain evidence="1">Rmic-2018</strain>
        <tissue evidence="1">Larvae</tissue>
    </source>
</reference>
<gene>
    <name evidence="1" type="ORF">HPB51_005047</name>
</gene>
<protein>
    <submittedName>
        <fullName evidence="1">Uncharacterized protein</fullName>
    </submittedName>
</protein>
<keyword evidence="2" id="KW-1185">Reference proteome</keyword>
<evidence type="ECO:0000313" key="1">
    <source>
        <dbReference type="EMBL" id="KAH8020813.1"/>
    </source>
</evidence>
<name>A0A9J6DFB6_RHIMP</name>
<dbReference type="EMBL" id="JABSTU010000009">
    <property type="protein sequence ID" value="KAH8020813.1"/>
    <property type="molecule type" value="Genomic_DNA"/>
</dbReference>
<dbReference type="AlphaFoldDB" id="A0A9J6DFB6"/>
<evidence type="ECO:0000313" key="2">
    <source>
        <dbReference type="Proteomes" id="UP000821866"/>
    </source>
</evidence>
<proteinExistence type="predicted"/>
<accession>A0A9J6DFB6</accession>
<sequence>MAARIPWIKGQEKEVFIVNDKQGTLIFSTPDIDTVWKVTRIKSIKIESKNYNVTAYLAPREDSGRGVVHGIDQRVSVEELTEAFGNSRNPPIIKVRKLGNSRSAVIIFKNETVPR</sequence>
<dbReference type="Proteomes" id="UP000821866">
    <property type="component" value="Chromosome 7"/>
</dbReference>
<reference evidence="1" key="1">
    <citation type="journal article" date="2020" name="Cell">
        <title>Large-Scale Comparative Analyses of Tick Genomes Elucidate Their Genetic Diversity and Vector Capacities.</title>
        <authorList>
            <consortium name="Tick Genome and Microbiome Consortium (TIGMIC)"/>
            <person name="Jia N."/>
            <person name="Wang J."/>
            <person name="Shi W."/>
            <person name="Du L."/>
            <person name="Sun Y."/>
            <person name="Zhan W."/>
            <person name="Jiang J.F."/>
            <person name="Wang Q."/>
            <person name="Zhang B."/>
            <person name="Ji P."/>
            <person name="Bell-Sakyi L."/>
            <person name="Cui X.M."/>
            <person name="Yuan T.T."/>
            <person name="Jiang B.G."/>
            <person name="Yang W.F."/>
            <person name="Lam T.T."/>
            <person name="Chang Q.C."/>
            <person name="Ding S.J."/>
            <person name="Wang X.J."/>
            <person name="Zhu J.G."/>
            <person name="Ruan X.D."/>
            <person name="Zhao L."/>
            <person name="Wei J.T."/>
            <person name="Ye R.Z."/>
            <person name="Que T.C."/>
            <person name="Du C.H."/>
            <person name="Zhou Y.H."/>
            <person name="Cheng J.X."/>
            <person name="Dai P.F."/>
            <person name="Guo W.B."/>
            <person name="Han X.H."/>
            <person name="Huang E.J."/>
            <person name="Li L.F."/>
            <person name="Wei W."/>
            <person name="Gao Y.C."/>
            <person name="Liu J.Z."/>
            <person name="Shao H.Z."/>
            <person name="Wang X."/>
            <person name="Wang C.C."/>
            <person name="Yang T.C."/>
            <person name="Huo Q.B."/>
            <person name="Li W."/>
            <person name="Chen H.Y."/>
            <person name="Chen S.E."/>
            <person name="Zhou L.G."/>
            <person name="Ni X.B."/>
            <person name="Tian J.H."/>
            <person name="Sheng Y."/>
            <person name="Liu T."/>
            <person name="Pan Y.S."/>
            <person name="Xia L.Y."/>
            <person name="Li J."/>
            <person name="Zhao F."/>
            <person name="Cao W.C."/>
        </authorList>
    </citation>
    <scope>NUCLEOTIDE SEQUENCE</scope>
    <source>
        <strain evidence="1">Rmic-2018</strain>
    </source>
</reference>